<dbReference type="RefSeq" id="WP_057766136.1">
    <property type="nucleotide sequence ID" value="NZ_AZDG01000014.1"/>
</dbReference>
<evidence type="ECO:0000259" key="1">
    <source>
        <dbReference type="Pfam" id="PF13460"/>
    </source>
</evidence>
<accession>A0A0R1J8D1</accession>
<dbReference type="Gene3D" id="3.40.50.720">
    <property type="entry name" value="NAD(P)-binding Rossmann-like Domain"/>
    <property type="match status" value="1"/>
</dbReference>
<dbReference type="PATRIC" id="fig|1423811.3.peg.554"/>
<dbReference type="EMBL" id="AZDG01000014">
    <property type="protein sequence ID" value="KRK64234.1"/>
    <property type="molecule type" value="Genomic_DNA"/>
</dbReference>
<protein>
    <submittedName>
        <fullName evidence="2">YhfK</fullName>
    </submittedName>
</protein>
<dbReference type="CDD" id="cd05243">
    <property type="entry name" value="SDR_a5"/>
    <property type="match status" value="1"/>
</dbReference>
<dbReference type="SUPFAM" id="SSF51735">
    <property type="entry name" value="NAD(P)-binding Rossmann-fold domains"/>
    <property type="match status" value="1"/>
</dbReference>
<feature type="domain" description="NAD(P)-binding" evidence="1">
    <location>
        <begin position="7"/>
        <end position="192"/>
    </location>
</feature>
<dbReference type="PANTHER" id="PTHR15020">
    <property type="entry name" value="FLAVIN REDUCTASE-RELATED"/>
    <property type="match status" value="1"/>
</dbReference>
<dbReference type="OrthoDB" id="9785372at2"/>
<gene>
    <name evidence="2" type="ORF">FC72_GL000546</name>
</gene>
<organism evidence="2 3">
    <name type="scientific">Companilactobacillus tucceti DSM 20183</name>
    <dbReference type="NCBI Taxonomy" id="1423811"/>
    <lineage>
        <taxon>Bacteria</taxon>
        <taxon>Bacillati</taxon>
        <taxon>Bacillota</taxon>
        <taxon>Bacilli</taxon>
        <taxon>Lactobacillales</taxon>
        <taxon>Lactobacillaceae</taxon>
        <taxon>Companilactobacillus</taxon>
    </lineage>
</organism>
<dbReference type="InterPro" id="IPR036291">
    <property type="entry name" value="NAD(P)-bd_dom_sf"/>
</dbReference>
<proteinExistence type="predicted"/>
<keyword evidence="3" id="KW-1185">Reference proteome</keyword>
<sequence length="213" mass="22971">MKVLIIGAHGKVGHLLIGELQSKNIDFVAGLRSEEQIKAYKANNIPTQFLDLTSSLDDITKSIKESGADVLLFSAGAGGAGSDLTLQIDLDGAIKTMMVAEALGIKRYIMVSSIFSDNRDKWDASGIKPYMIAKHYADVHLRGTDLDYTIIHPGVLTNDESIGKIKSLGENESGSIPRIDVAKSLVEILQNPSTIKKEYSIASGDEPISDVIK</sequence>
<dbReference type="PANTHER" id="PTHR15020:SF50">
    <property type="entry name" value="UPF0659 PROTEIN YMR090W"/>
    <property type="match status" value="1"/>
</dbReference>
<evidence type="ECO:0000313" key="2">
    <source>
        <dbReference type="EMBL" id="KRK64234.1"/>
    </source>
</evidence>
<dbReference type="STRING" id="1423811.FC72_GL000546"/>
<reference evidence="2 3" key="1">
    <citation type="journal article" date="2015" name="Genome Announc.">
        <title>Expanding the biotechnology potential of lactobacilli through comparative genomics of 213 strains and associated genera.</title>
        <authorList>
            <person name="Sun Z."/>
            <person name="Harris H.M."/>
            <person name="McCann A."/>
            <person name="Guo C."/>
            <person name="Argimon S."/>
            <person name="Zhang W."/>
            <person name="Yang X."/>
            <person name="Jeffery I.B."/>
            <person name="Cooney J.C."/>
            <person name="Kagawa T.F."/>
            <person name="Liu W."/>
            <person name="Song Y."/>
            <person name="Salvetti E."/>
            <person name="Wrobel A."/>
            <person name="Rasinkangas P."/>
            <person name="Parkhill J."/>
            <person name="Rea M.C."/>
            <person name="O'Sullivan O."/>
            <person name="Ritari J."/>
            <person name="Douillard F.P."/>
            <person name="Paul Ross R."/>
            <person name="Yang R."/>
            <person name="Briner A.E."/>
            <person name="Felis G.E."/>
            <person name="de Vos W.M."/>
            <person name="Barrangou R."/>
            <person name="Klaenhammer T.R."/>
            <person name="Caufield P.W."/>
            <person name="Cui Y."/>
            <person name="Zhang H."/>
            <person name="O'Toole P.W."/>
        </authorList>
    </citation>
    <scope>NUCLEOTIDE SEQUENCE [LARGE SCALE GENOMIC DNA]</scope>
    <source>
        <strain evidence="2 3">DSM 20183</strain>
    </source>
</reference>
<evidence type="ECO:0000313" key="3">
    <source>
        <dbReference type="Proteomes" id="UP000050929"/>
    </source>
</evidence>
<dbReference type="AlphaFoldDB" id="A0A0R1J8D1"/>
<name>A0A0R1J8D1_9LACO</name>
<dbReference type="Proteomes" id="UP000050929">
    <property type="component" value="Unassembled WGS sequence"/>
</dbReference>
<dbReference type="InterPro" id="IPR016040">
    <property type="entry name" value="NAD(P)-bd_dom"/>
</dbReference>
<dbReference type="Pfam" id="PF13460">
    <property type="entry name" value="NAD_binding_10"/>
    <property type="match status" value="1"/>
</dbReference>
<comment type="caution">
    <text evidence="2">The sequence shown here is derived from an EMBL/GenBank/DDBJ whole genome shotgun (WGS) entry which is preliminary data.</text>
</comment>